<name>A0A3E2V1T3_9FIRM</name>
<sequence>MWSSPRSISTHLLNGSLHLHIVPINLVVYKGSYLIESVGYLIFGSASRLDAFSVYPIRT</sequence>
<organism evidence="1 2">
    <name type="scientific">Faecalibacterium prausnitzii</name>
    <dbReference type="NCBI Taxonomy" id="853"/>
    <lineage>
        <taxon>Bacteria</taxon>
        <taxon>Bacillati</taxon>
        <taxon>Bacillota</taxon>
        <taxon>Clostridia</taxon>
        <taxon>Eubacteriales</taxon>
        <taxon>Oscillospiraceae</taxon>
        <taxon>Faecalibacterium</taxon>
    </lineage>
</organism>
<dbReference type="EMBL" id="QVEZ01000008">
    <property type="protein sequence ID" value="RGC04506.1"/>
    <property type="molecule type" value="Genomic_DNA"/>
</dbReference>
<comment type="caution">
    <text evidence="1">The sequence shown here is derived from an EMBL/GenBank/DDBJ whole genome shotgun (WGS) entry which is preliminary data.</text>
</comment>
<accession>A0A3E2V1T3</accession>
<reference evidence="1 2" key="1">
    <citation type="submission" date="2018-08" db="EMBL/GenBank/DDBJ databases">
        <title>A genome reference for cultivated species of the human gut microbiota.</title>
        <authorList>
            <person name="Zou Y."/>
            <person name="Xue W."/>
            <person name="Luo G."/>
        </authorList>
    </citation>
    <scope>NUCLEOTIDE SEQUENCE [LARGE SCALE GENOMIC DNA]</scope>
    <source>
        <strain evidence="1 2">AM42-11AC</strain>
    </source>
</reference>
<dbReference type="AlphaFoldDB" id="A0A3E2V1T3"/>
<evidence type="ECO:0000313" key="1">
    <source>
        <dbReference type="EMBL" id="RGC04506.1"/>
    </source>
</evidence>
<protein>
    <submittedName>
        <fullName evidence="1">Uncharacterized protein</fullName>
    </submittedName>
</protein>
<proteinExistence type="predicted"/>
<gene>
    <name evidence="1" type="ORF">DW905_10860</name>
</gene>
<dbReference type="Proteomes" id="UP000261079">
    <property type="component" value="Unassembled WGS sequence"/>
</dbReference>
<evidence type="ECO:0000313" key="2">
    <source>
        <dbReference type="Proteomes" id="UP000261079"/>
    </source>
</evidence>